<evidence type="ECO:0000313" key="9">
    <source>
        <dbReference type="EMBL" id="KAE9404982.1"/>
    </source>
</evidence>
<dbReference type="GO" id="GO:0003906">
    <property type="term" value="F:DNA-(apurinic or apyrimidinic site) endonuclease activity"/>
    <property type="evidence" value="ECO:0007669"/>
    <property type="project" value="TreeGrafter"/>
</dbReference>
<keyword evidence="3" id="KW-0378">Hydrolase</keyword>
<feature type="site" description="Important for catalytic activity" evidence="7">
    <location>
        <position position="238"/>
    </location>
</feature>
<feature type="non-terminal residue" evidence="9">
    <location>
        <position position="420"/>
    </location>
</feature>
<feature type="binding site" evidence="6">
    <location>
        <position position="176"/>
    </location>
    <ligand>
        <name>Mg(2+)</name>
        <dbReference type="ChEBI" id="CHEBI:18420"/>
        <label>1</label>
    </ligand>
</feature>
<dbReference type="AlphaFoldDB" id="A0A6A4HZX5"/>
<keyword evidence="10" id="KW-1185">Reference proteome</keyword>
<dbReference type="InterPro" id="IPR005135">
    <property type="entry name" value="Endo/exonuclease/phosphatase"/>
</dbReference>
<evidence type="ECO:0000259" key="8">
    <source>
        <dbReference type="Pfam" id="PF03372"/>
    </source>
</evidence>
<reference evidence="9" key="1">
    <citation type="journal article" date="2019" name="Environ. Microbiol.">
        <title>Fungal ecological strategies reflected in gene transcription - a case study of two litter decomposers.</title>
        <authorList>
            <person name="Barbi F."/>
            <person name="Kohler A."/>
            <person name="Barry K."/>
            <person name="Baskaran P."/>
            <person name="Daum C."/>
            <person name="Fauchery L."/>
            <person name="Ihrmark K."/>
            <person name="Kuo A."/>
            <person name="LaButti K."/>
            <person name="Lipzen A."/>
            <person name="Morin E."/>
            <person name="Grigoriev I.V."/>
            <person name="Henrissat B."/>
            <person name="Lindahl B."/>
            <person name="Martin F."/>
        </authorList>
    </citation>
    <scope>NUCLEOTIDE SEQUENCE</scope>
    <source>
        <strain evidence="9">JB14</strain>
    </source>
</reference>
<feature type="binding site" evidence="6">
    <location>
        <position position="24"/>
    </location>
    <ligand>
        <name>Mg(2+)</name>
        <dbReference type="ChEBI" id="CHEBI:18420"/>
        <label>1</label>
    </ligand>
</feature>
<feature type="binding site" evidence="6">
    <location>
        <position position="178"/>
    </location>
    <ligand>
        <name>Mg(2+)</name>
        <dbReference type="ChEBI" id="CHEBI:18420"/>
        <label>1</label>
    </ligand>
</feature>
<feature type="active site" description="Proton acceptor" evidence="5">
    <location>
        <position position="265"/>
    </location>
</feature>
<dbReference type="PANTHER" id="PTHR22748">
    <property type="entry name" value="AP ENDONUCLEASE"/>
    <property type="match status" value="1"/>
</dbReference>
<proteinExistence type="inferred from homology"/>
<dbReference type="PANTHER" id="PTHR22748:SF26">
    <property type="entry name" value="ENDONUCLEASE_EXONUCLEASE_PHOSPHATASE DOMAIN-CONTAINING PROTEIN"/>
    <property type="match status" value="1"/>
</dbReference>
<keyword evidence="4 6" id="KW-0460">Magnesium</keyword>
<dbReference type="CDD" id="cd09076">
    <property type="entry name" value="L1-EN"/>
    <property type="match status" value="1"/>
</dbReference>
<keyword evidence="2 6" id="KW-0479">Metal-binding</keyword>
<dbReference type="InterPro" id="IPR004808">
    <property type="entry name" value="AP_endonuc_1"/>
</dbReference>
<evidence type="ECO:0000256" key="3">
    <source>
        <dbReference type="ARBA" id="ARBA00022801"/>
    </source>
</evidence>
<dbReference type="Gene3D" id="3.60.10.10">
    <property type="entry name" value="Endonuclease/exonuclease/phosphatase"/>
    <property type="match status" value="1"/>
</dbReference>
<comment type="cofactor">
    <cofactor evidence="6">
        <name>Mg(2+)</name>
        <dbReference type="ChEBI" id="CHEBI:18420"/>
    </cofactor>
    <cofactor evidence="6">
        <name>Mn(2+)</name>
        <dbReference type="ChEBI" id="CHEBI:29035"/>
    </cofactor>
    <text evidence="6">Probably binds two magnesium or manganese ions per subunit.</text>
</comment>
<feature type="domain" description="Endonuclease/exonuclease/phosphatase" evidence="8">
    <location>
        <begin position="43"/>
        <end position="244"/>
    </location>
</feature>
<accession>A0A6A4HZX5</accession>
<dbReference type="Pfam" id="PF03372">
    <property type="entry name" value="Exo_endo_phos"/>
    <property type="match status" value="1"/>
</dbReference>
<evidence type="ECO:0000256" key="5">
    <source>
        <dbReference type="PIRSR" id="PIRSR604808-1"/>
    </source>
</evidence>
<feature type="active site" evidence="5">
    <location>
        <position position="138"/>
    </location>
</feature>
<evidence type="ECO:0000256" key="4">
    <source>
        <dbReference type="ARBA" id="ARBA00022842"/>
    </source>
</evidence>
<sequence>MNRRQRQAFKKKKYKAYINIASTNMRGYGNPSIFHCENKWNQIPTILHNKRIGLLALQETHLTTARIDEINKHYGRKLQVFGSPDPMNPTGRGGVAIVLNRGLVAPEKITLYEIVPGKAIMLHLVVHKGDKFNILVVYAPNVTENDGAANAEFWKGIDKYFEETPQTPKPNIMLGDFNMVESGLIDCLPACDDPEDAIDALDDLKQNLHLKDGWRMTFPEKKSFTFLQTATGSQSRIDRIYATDMIMDTAKEWKIRVSGIPNADHSLVSVQITSEGAPMTGRGQWRIPEYVVKDKDLLEYARQQGITAKKELNDLNHRSVDRNPQKIWNTYKMKLVQKARERARKIIPGLVRKINETQLEQDRVLDDVLLPEAERTKKAAKLQEEISKMEQHRYIQMQKDRKVRHRLEGDTPTRYWSQTN</sequence>
<dbReference type="Proteomes" id="UP000799118">
    <property type="component" value="Unassembled WGS sequence"/>
</dbReference>
<dbReference type="GO" id="GO:0046872">
    <property type="term" value="F:metal ion binding"/>
    <property type="evidence" value="ECO:0007669"/>
    <property type="project" value="UniProtKB-KW"/>
</dbReference>
<feature type="site" description="Transition state stabilizer" evidence="7">
    <location>
        <position position="178"/>
    </location>
</feature>
<evidence type="ECO:0000256" key="6">
    <source>
        <dbReference type="PIRSR" id="PIRSR604808-2"/>
    </source>
</evidence>
<evidence type="ECO:0000256" key="2">
    <source>
        <dbReference type="ARBA" id="ARBA00022723"/>
    </source>
</evidence>
<protein>
    <submittedName>
        <fullName evidence="9">DNase I-like protein</fullName>
    </submittedName>
</protein>
<evidence type="ECO:0000256" key="1">
    <source>
        <dbReference type="ARBA" id="ARBA00007092"/>
    </source>
</evidence>
<feature type="binding site" evidence="6">
    <location>
        <position position="264"/>
    </location>
    <ligand>
        <name>Mg(2+)</name>
        <dbReference type="ChEBI" id="CHEBI:18420"/>
        <label>1</label>
    </ligand>
</feature>
<dbReference type="InterPro" id="IPR036691">
    <property type="entry name" value="Endo/exonu/phosph_ase_sf"/>
</dbReference>
<dbReference type="SUPFAM" id="SSF56219">
    <property type="entry name" value="DNase I-like"/>
    <property type="match status" value="1"/>
</dbReference>
<dbReference type="OrthoDB" id="416119at2759"/>
<feature type="site" description="Interaction with DNA substrate" evidence="7">
    <location>
        <position position="265"/>
    </location>
</feature>
<dbReference type="GO" id="GO:0008081">
    <property type="term" value="F:phosphoric diester hydrolase activity"/>
    <property type="evidence" value="ECO:0007669"/>
    <property type="project" value="TreeGrafter"/>
</dbReference>
<evidence type="ECO:0000313" key="10">
    <source>
        <dbReference type="Proteomes" id="UP000799118"/>
    </source>
</evidence>
<name>A0A6A4HZX5_9AGAR</name>
<dbReference type="GO" id="GO:0006284">
    <property type="term" value="P:base-excision repair"/>
    <property type="evidence" value="ECO:0007669"/>
    <property type="project" value="TreeGrafter"/>
</dbReference>
<dbReference type="GO" id="GO:0008311">
    <property type="term" value="F:double-stranded DNA 3'-5' DNA exonuclease activity"/>
    <property type="evidence" value="ECO:0007669"/>
    <property type="project" value="TreeGrafter"/>
</dbReference>
<feature type="active site" description="Proton donor/acceptor" evidence="5">
    <location>
        <position position="176"/>
    </location>
</feature>
<evidence type="ECO:0000256" key="7">
    <source>
        <dbReference type="PIRSR" id="PIRSR604808-3"/>
    </source>
</evidence>
<organism evidence="9 10">
    <name type="scientific">Gymnopus androsaceus JB14</name>
    <dbReference type="NCBI Taxonomy" id="1447944"/>
    <lineage>
        <taxon>Eukaryota</taxon>
        <taxon>Fungi</taxon>
        <taxon>Dikarya</taxon>
        <taxon>Basidiomycota</taxon>
        <taxon>Agaricomycotina</taxon>
        <taxon>Agaricomycetes</taxon>
        <taxon>Agaricomycetidae</taxon>
        <taxon>Agaricales</taxon>
        <taxon>Marasmiineae</taxon>
        <taxon>Omphalotaceae</taxon>
        <taxon>Gymnopus</taxon>
    </lineage>
</organism>
<dbReference type="GO" id="GO:0005634">
    <property type="term" value="C:nucleus"/>
    <property type="evidence" value="ECO:0007669"/>
    <property type="project" value="TreeGrafter"/>
</dbReference>
<comment type="similarity">
    <text evidence="1">Belongs to the DNA repair enzymes AP/ExoA family.</text>
</comment>
<keyword evidence="6" id="KW-0464">Manganese</keyword>
<feature type="binding site" evidence="6">
    <location>
        <position position="265"/>
    </location>
    <ligand>
        <name>Mg(2+)</name>
        <dbReference type="ChEBI" id="CHEBI:18420"/>
        <label>1</label>
    </ligand>
</feature>
<feature type="binding site" evidence="6">
    <location>
        <position position="59"/>
    </location>
    <ligand>
        <name>Mg(2+)</name>
        <dbReference type="ChEBI" id="CHEBI:18420"/>
        <label>1</label>
    </ligand>
</feature>
<gene>
    <name evidence="9" type="ORF">BT96DRAFT_812725</name>
</gene>
<dbReference type="EMBL" id="ML769412">
    <property type="protein sequence ID" value="KAE9404982.1"/>
    <property type="molecule type" value="Genomic_DNA"/>
</dbReference>